<dbReference type="AlphaFoldDB" id="A0A2T6KB46"/>
<protein>
    <recommendedName>
        <fullName evidence="4">Outer membrane protein beta-barrel domain-containing protein</fullName>
    </recommendedName>
</protein>
<feature type="signal peptide" evidence="1">
    <location>
        <begin position="1"/>
        <end position="23"/>
    </location>
</feature>
<dbReference type="RefSeq" id="WP_108387453.1">
    <property type="nucleotide sequence ID" value="NZ_QBUD01000011.1"/>
</dbReference>
<dbReference type="Proteomes" id="UP000244523">
    <property type="component" value="Unassembled WGS sequence"/>
</dbReference>
<sequence length="158" mass="16709">MKHLLAAGALAMAATGATTAAWAQEFHAGFSLDYASPTEGDSQTAISGIAGVTFGRDVLTYGVEAEAGVPLGGNTDYDTTRFRAIGLYDLGDYEVLGAAGFTRYGLADDSEDGVNFGLGVQRDYSDWTILRAEFIRDNMSSDNVPDATTARIGVLFNF</sequence>
<comment type="caution">
    <text evidence="2">The sequence shown here is derived from an EMBL/GenBank/DDBJ whole genome shotgun (WGS) entry which is preliminary data.</text>
</comment>
<keyword evidence="3" id="KW-1185">Reference proteome</keyword>
<dbReference type="EMBL" id="QBUD01000011">
    <property type="protein sequence ID" value="PUB12078.1"/>
    <property type="molecule type" value="Genomic_DNA"/>
</dbReference>
<reference evidence="2 3" key="1">
    <citation type="submission" date="2018-04" db="EMBL/GenBank/DDBJ databases">
        <title>Genomic Encyclopedia of Archaeal and Bacterial Type Strains, Phase II (KMG-II): from individual species to whole genera.</title>
        <authorList>
            <person name="Goeker M."/>
        </authorList>
    </citation>
    <scope>NUCLEOTIDE SEQUENCE [LARGE SCALE GENOMIC DNA]</scope>
    <source>
        <strain evidence="2 3">DSM 29955</strain>
    </source>
</reference>
<evidence type="ECO:0000256" key="1">
    <source>
        <dbReference type="SAM" id="SignalP"/>
    </source>
</evidence>
<dbReference type="SUPFAM" id="SSF56925">
    <property type="entry name" value="OMPA-like"/>
    <property type="match status" value="1"/>
</dbReference>
<organism evidence="2 3">
    <name type="scientific">Yoonia sediminilitoris</name>
    <dbReference type="NCBI Taxonomy" id="1286148"/>
    <lineage>
        <taxon>Bacteria</taxon>
        <taxon>Pseudomonadati</taxon>
        <taxon>Pseudomonadota</taxon>
        <taxon>Alphaproteobacteria</taxon>
        <taxon>Rhodobacterales</taxon>
        <taxon>Paracoccaceae</taxon>
        <taxon>Yoonia</taxon>
    </lineage>
</organism>
<feature type="chain" id="PRO_5015654485" description="Outer membrane protein beta-barrel domain-containing protein" evidence="1">
    <location>
        <begin position="24"/>
        <end position="158"/>
    </location>
</feature>
<dbReference type="InterPro" id="IPR011250">
    <property type="entry name" value="OMP/PagP_B-barrel"/>
</dbReference>
<dbReference type="OrthoDB" id="7865109at2"/>
<proteinExistence type="predicted"/>
<evidence type="ECO:0000313" key="3">
    <source>
        <dbReference type="Proteomes" id="UP000244523"/>
    </source>
</evidence>
<evidence type="ECO:0000313" key="2">
    <source>
        <dbReference type="EMBL" id="PUB12078.1"/>
    </source>
</evidence>
<name>A0A2T6KB46_9RHOB</name>
<evidence type="ECO:0008006" key="4">
    <source>
        <dbReference type="Google" id="ProtNLM"/>
    </source>
</evidence>
<keyword evidence="1" id="KW-0732">Signal</keyword>
<accession>A0A2T6KB46</accession>
<gene>
    <name evidence="2" type="ORF">C8N45_11155</name>
</gene>